<dbReference type="GO" id="GO:0016747">
    <property type="term" value="F:acyltransferase activity, transferring groups other than amino-acyl groups"/>
    <property type="evidence" value="ECO:0007669"/>
    <property type="project" value="InterPro"/>
</dbReference>
<dbReference type="InterPro" id="IPR016181">
    <property type="entry name" value="Acyl_CoA_acyltransferase"/>
</dbReference>
<sequence length="233" mass="26251">MVVSAPPPHVAAPLRGERVPVRDLPAATDPGPVRVRRPRAPIRTLEAQHRDAILRHLLALGERDRYLRFGYAAQDEHIRRYVDGLRFGLDEVFGIFNRRLELIAMAHLAYMVSPERGSDSAEFGVSVSAHARGRGYGHQLFGRAVVHARNHGVRYLYIHALSENAPMLRIARSAGAAVVQHAGESECHLELPPADFESHVSELIEEEVARTDYWLKACRRGWRRLVRWLAARG</sequence>
<dbReference type="CDD" id="cd04301">
    <property type="entry name" value="NAT_SF"/>
    <property type="match status" value="1"/>
</dbReference>
<protein>
    <recommendedName>
        <fullName evidence="1">N-acetyltransferase domain-containing protein</fullName>
    </recommendedName>
</protein>
<dbReference type="SUPFAM" id="SSF55729">
    <property type="entry name" value="Acyl-CoA N-acyltransferases (Nat)"/>
    <property type="match status" value="1"/>
</dbReference>
<dbReference type="PROSITE" id="PS51186">
    <property type="entry name" value="GNAT"/>
    <property type="match status" value="1"/>
</dbReference>
<proteinExistence type="predicted"/>
<dbReference type="InterPro" id="IPR000182">
    <property type="entry name" value="GNAT_dom"/>
</dbReference>
<evidence type="ECO:0000313" key="2">
    <source>
        <dbReference type="EMBL" id="TSE37168.1"/>
    </source>
</evidence>
<dbReference type="AlphaFoldDB" id="A0A554XMW7"/>
<dbReference type="Proteomes" id="UP000316388">
    <property type="component" value="Unassembled WGS sequence"/>
</dbReference>
<accession>A0A554XMW7</accession>
<evidence type="ECO:0000313" key="3">
    <source>
        <dbReference type="Proteomes" id="UP000316388"/>
    </source>
</evidence>
<feature type="domain" description="N-acetyltransferase" evidence="1">
    <location>
        <begin position="40"/>
        <end position="207"/>
    </location>
</feature>
<gene>
    <name evidence="2" type="ORF">Tfont_01264</name>
</gene>
<evidence type="ECO:0000259" key="1">
    <source>
        <dbReference type="PROSITE" id="PS51186"/>
    </source>
</evidence>
<dbReference type="EMBL" id="VJOO01000009">
    <property type="protein sequence ID" value="TSE37168.1"/>
    <property type="molecule type" value="Genomic_DNA"/>
</dbReference>
<organism evidence="2 3">
    <name type="scientific">Tepidimonas fonticaldi</name>
    <dbReference type="NCBI Taxonomy" id="1101373"/>
    <lineage>
        <taxon>Bacteria</taxon>
        <taxon>Pseudomonadati</taxon>
        <taxon>Pseudomonadota</taxon>
        <taxon>Betaproteobacteria</taxon>
        <taxon>Burkholderiales</taxon>
        <taxon>Tepidimonas</taxon>
    </lineage>
</organism>
<dbReference type="Gene3D" id="3.40.630.30">
    <property type="match status" value="1"/>
</dbReference>
<comment type="caution">
    <text evidence="2">The sequence shown here is derived from an EMBL/GenBank/DDBJ whole genome shotgun (WGS) entry which is preliminary data.</text>
</comment>
<name>A0A554XMW7_9BURK</name>
<dbReference type="RefSeq" id="WP_082955291.1">
    <property type="nucleotide sequence ID" value="NZ_LZDH01000012.1"/>
</dbReference>
<dbReference type="Pfam" id="PF13302">
    <property type="entry name" value="Acetyltransf_3"/>
    <property type="match status" value="1"/>
</dbReference>
<reference evidence="2 3" key="1">
    <citation type="submission" date="2019-07" db="EMBL/GenBank/DDBJ databases">
        <title>Tepidimonas fonticaldi AT-A2 draft genome.</title>
        <authorList>
            <person name="Da Costa M.S."/>
            <person name="Froufe H.J.C."/>
            <person name="Egas C."/>
            <person name="Albuquerque L."/>
        </authorList>
    </citation>
    <scope>NUCLEOTIDE SEQUENCE [LARGE SCALE GENOMIC DNA]</scope>
    <source>
        <strain evidence="2 3">AT-A2</strain>
    </source>
</reference>